<dbReference type="Pfam" id="PF02595">
    <property type="entry name" value="Gly_kinase"/>
    <property type="match status" value="1"/>
</dbReference>
<dbReference type="InterPro" id="IPR018197">
    <property type="entry name" value="Glycerate_kinase_RE-like"/>
</dbReference>
<feature type="region of interest" description="Disordered" evidence="1">
    <location>
        <begin position="128"/>
        <end position="152"/>
    </location>
</feature>
<dbReference type="PANTHER" id="PTHR21599:SF0">
    <property type="entry name" value="GLYCERATE KINASE"/>
    <property type="match status" value="1"/>
</dbReference>
<evidence type="ECO:0000313" key="2">
    <source>
        <dbReference type="EMBL" id="KAF2742338.1"/>
    </source>
</evidence>
<proteinExistence type="predicted"/>
<organism evidence="2 3">
    <name type="scientific">Sporormia fimetaria CBS 119925</name>
    <dbReference type="NCBI Taxonomy" id="1340428"/>
    <lineage>
        <taxon>Eukaryota</taxon>
        <taxon>Fungi</taxon>
        <taxon>Dikarya</taxon>
        <taxon>Ascomycota</taxon>
        <taxon>Pezizomycotina</taxon>
        <taxon>Dothideomycetes</taxon>
        <taxon>Pleosporomycetidae</taxon>
        <taxon>Pleosporales</taxon>
        <taxon>Sporormiaceae</taxon>
        <taxon>Sporormia</taxon>
    </lineage>
</organism>
<name>A0A6A6UVQ4_9PLEO</name>
<gene>
    <name evidence="2" type="ORF">M011DRAFT_287750</name>
</gene>
<sequence length="193" mass="20745">MLLGGHLRSRAEAIDEYFGIGRTLQCRWDLVITAEGCLDFQSPQGKMTTEVARRARLHGAQVVALAGTLGAGAEGCYDAGLDAFTSIMKGPTSLEDAIAKTAELVQDGAERLMRTIAAGLVLGRGSGMHSLPEAPQSLPKSSVRSDIGKTTSVDTNEVSGTKFIRNEVAGKKVVRLSWMRWSLRKADRQDARV</sequence>
<dbReference type="AlphaFoldDB" id="A0A6A6UVQ4"/>
<feature type="compositionally biased region" description="Polar residues" evidence="1">
    <location>
        <begin position="138"/>
        <end position="152"/>
    </location>
</feature>
<protein>
    <submittedName>
        <fullName evidence="2">Glycerate kinase</fullName>
    </submittedName>
</protein>
<keyword evidence="2" id="KW-0418">Kinase</keyword>
<accession>A0A6A6UVQ4</accession>
<dbReference type="InterPro" id="IPR036129">
    <property type="entry name" value="Glycerate_kinase_sf"/>
</dbReference>
<dbReference type="InterPro" id="IPR004381">
    <property type="entry name" value="Glycerate_kinase"/>
</dbReference>
<dbReference type="EMBL" id="MU006610">
    <property type="protein sequence ID" value="KAF2742338.1"/>
    <property type="molecule type" value="Genomic_DNA"/>
</dbReference>
<dbReference type="OrthoDB" id="10262596at2759"/>
<dbReference type="GO" id="GO:0008887">
    <property type="term" value="F:glycerate kinase activity"/>
    <property type="evidence" value="ECO:0007669"/>
    <property type="project" value="InterPro"/>
</dbReference>
<dbReference type="PANTHER" id="PTHR21599">
    <property type="entry name" value="GLYCERATE KINASE"/>
    <property type="match status" value="1"/>
</dbReference>
<dbReference type="SUPFAM" id="SSF110738">
    <property type="entry name" value="Glycerate kinase I"/>
    <property type="match status" value="1"/>
</dbReference>
<dbReference type="Gene3D" id="3.40.50.10350">
    <property type="entry name" value="Glycerate kinase, domain 1"/>
    <property type="match status" value="1"/>
</dbReference>
<evidence type="ECO:0000313" key="3">
    <source>
        <dbReference type="Proteomes" id="UP000799440"/>
    </source>
</evidence>
<dbReference type="Proteomes" id="UP000799440">
    <property type="component" value="Unassembled WGS sequence"/>
</dbReference>
<dbReference type="GO" id="GO:0031388">
    <property type="term" value="P:organic acid phosphorylation"/>
    <property type="evidence" value="ECO:0007669"/>
    <property type="project" value="InterPro"/>
</dbReference>
<keyword evidence="2" id="KW-0808">Transferase</keyword>
<reference evidence="2" key="1">
    <citation type="journal article" date="2020" name="Stud. Mycol.">
        <title>101 Dothideomycetes genomes: a test case for predicting lifestyles and emergence of pathogens.</title>
        <authorList>
            <person name="Haridas S."/>
            <person name="Albert R."/>
            <person name="Binder M."/>
            <person name="Bloem J."/>
            <person name="Labutti K."/>
            <person name="Salamov A."/>
            <person name="Andreopoulos B."/>
            <person name="Baker S."/>
            <person name="Barry K."/>
            <person name="Bills G."/>
            <person name="Bluhm B."/>
            <person name="Cannon C."/>
            <person name="Castanera R."/>
            <person name="Culley D."/>
            <person name="Daum C."/>
            <person name="Ezra D."/>
            <person name="Gonzalez J."/>
            <person name="Henrissat B."/>
            <person name="Kuo A."/>
            <person name="Liang C."/>
            <person name="Lipzen A."/>
            <person name="Lutzoni F."/>
            <person name="Magnuson J."/>
            <person name="Mondo S."/>
            <person name="Nolan M."/>
            <person name="Ohm R."/>
            <person name="Pangilinan J."/>
            <person name="Park H.-J."/>
            <person name="Ramirez L."/>
            <person name="Alfaro M."/>
            <person name="Sun H."/>
            <person name="Tritt A."/>
            <person name="Yoshinaga Y."/>
            <person name="Zwiers L.-H."/>
            <person name="Turgeon B."/>
            <person name="Goodwin S."/>
            <person name="Spatafora J."/>
            <person name="Crous P."/>
            <person name="Grigoriev I."/>
        </authorList>
    </citation>
    <scope>NUCLEOTIDE SEQUENCE</scope>
    <source>
        <strain evidence="2">CBS 119925</strain>
    </source>
</reference>
<evidence type="ECO:0000256" key="1">
    <source>
        <dbReference type="SAM" id="MobiDB-lite"/>
    </source>
</evidence>
<keyword evidence="3" id="KW-1185">Reference proteome</keyword>